<dbReference type="EC" id="2.3.1.178" evidence="4 9"/>
<evidence type="ECO:0000256" key="7">
    <source>
        <dbReference type="ARBA" id="ARBA00023315"/>
    </source>
</evidence>
<dbReference type="PANTHER" id="PTHR43072:SF60">
    <property type="entry name" value="L-2,4-DIAMINOBUTYRIC ACID ACETYLTRANSFERASE"/>
    <property type="match status" value="1"/>
</dbReference>
<dbReference type="STRING" id="1136941.ACH46_08305"/>
<comment type="similarity">
    <text evidence="3 9">Belongs to the acetyltransferase family. EctA subfamily.</text>
</comment>
<gene>
    <name evidence="9" type="primary">ectA</name>
    <name evidence="11" type="ORF">ACH46_08305</name>
</gene>
<dbReference type="GO" id="GO:0019491">
    <property type="term" value="P:ectoine biosynthetic process"/>
    <property type="evidence" value="ECO:0007669"/>
    <property type="project" value="UniProtKB-UniPathway"/>
</dbReference>
<dbReference type="Gene3D" id="3.40.630.30">
    <property type="match status" value="1"/>
</dbReference>
<dbReference type="AlphaFoldDB" id="A0A0N9MQ99"/>
<dbReference type="PROSITE" id="PS51186">
    <property type="entry name" value="GNAT"/>
    <property type="match status" value="1"/>
</dbReference>
<comment type="catalytic activity">
    <reaction evidence="8 9">
        <text>L-2,4-diaminobutanoate + acetyl-CoA = (2S)-4-acetamido-2-aminobutanoate + CoA + H(+)</text>
        <dbReference type="Rhea" id="RHEA:16901"/>
        <dbReference type="ChEBI" id="CHEBI:15378"/>
        <dbReference type="ChEBI" id="CHEBI:57287"/>
        <dbReference type="ChEBI" id="CHEBI:57288"/>
        <dbReference type="ChEBI" id="CHEBI:58761"/>
        <dbReference type="ChEBI" id="CHEBI:58929"/>
        <dbReference type="EC" id="2.3.1.178"/>
    </reaction>
</comment>
<keyword evidence="7 9" id="KW-0012">Acyltransferase</keyword>
<evidence type="ECO:0000256" key="3">
    <source>
        <dbReference type="ARBA" id="ARBA00010712"/>
    </source>
</evidence>
<evidence type="ECO:0000313" key="12">
    <source>
        <dbReference type="Proteomes" id="UP000063789"/>
    </source>
</evidence>
<dbReference type="SUPFAM" id="SSF55729">
    <property type="entry name" value="Acyl-CoA N-acyltransferases (Nat)"/>
    <property type="match status" value="1"/>
</dbReference>
<dbReference type="InterPro" id="IPR016181">
    <property type="entry name" value="Acyl_CoA_acyltransferase"/>
</dbReference>
<evidence type="ECO:0000256" key="2">
    <source>
        <dbReference type="ARBA" id="ARBA00004978"/>
    </source>
</evidence>
<dbReference type="CDD" id="cd04301">
    <property type="entry name" value="NAT_SF"/>
    <property type="match status" value="1"/>
</dbReference>
<name>A0A0N9MQ99_9ACTN</name>
<evidence type="ECO:0000256" key="6">
    <source>
        <dbReference type="ARBA" id="ARBA00022679"/>
    </source>
</evidence>
<comment type="function">
    <text evidence="1 9">Catalyzes the acetylation of L-2,4-diaminobutyrate (DABA) to gamma-N-acetyl-alpha,gamma-diaminobutyric acid (ADABA) with acetyl coenzyme A.</text>
</comment>
<feature type="domain" description="N-acetyltransferase" evidence="10">
    <location>
        <begin position="16"/>
        <end position="172"/>
    </location>
</feature>
<protein>
    <recommendedName>
        <fullName evidence="5 9">L-2,4-diaminobutyric acid acetyltransferase</fullName>
        <shortName evidence="9">DABA acetyltransferase</shortName>
        <ecNumber evidence="4 9">2.3.1.178</ecNumber>
    </recommendedName>
</protein>
<dbReference type="UniPathway" id="UPA00067">
    <property type="reaction ID" value="UER00122"/>
</dbReference>
<evidence type="ECO:0000256" key="5">
    <source>
        <dbReference type="ARBA" id="ARBA00017935"/>
    </source>
</evidence>
<dbReference type="GO" id="GO:0033816">
    <property type="term" value="F:diaminobutyrate acetyltransferase activity"/>
    <property type="evidence" value="ECO:0007669"/>
    <property type="project" value="UniProtKB-EC"/>
</dbReference>
<dbReference type="PATRIC" id="fig|1136941.3.peg.1689"/>
<dbReference type="NCBIfam" id="TIGR02406">
    <property type="entry name" value="ectoine_EctA"/>
    <property type="match status" value="1"/>
</dbReference>
<evidence type="ECO:0000259" key="10">
    <source>
        <dbReference type="PROSITE" id="PS51186"/>
    </source>
</evidence>
<evidence type="ECO:0000256" key="1">
    <source>
        <dbReference type="ARBA" id="ARBA00003741"/>
    </source>
</evidence>
<accession>A0A0N9MQ99</accession>
<dbReference type="Pfam" id="PF00583">
    <property type="entry name" value="Acetyltransf_1"/>
    <property type="match status" value="1"/>
</dbReference>
<organism evidence="11 12">
    <name type="scientific">Gordonia phthalatica</name>
    <dbReference type="NCBI Taxonomy" id="1136941"/>
    <lineage>
        <taxon>Bacteria</taxon>
        <taxon>Bacillati</taxon>
        <taxon>Actinomycetota</taxon>
        <taxon>Actinomycetes</taxon>
        <taxon>Mycobacteriales</taxon>
        <taxon>Gordoniaceae</taxon>
        <taxon>Gordonia</taxon>
    </lineage>
</organism>
<keyword evidence="12" id="KW-1185">Reference proteome</keyword>
<comment type="pathway">
    <text evidence="2 9">Amine and polyamine biosynthesis; ectoine biosynthesis; L-ectoine from L-aspartate 4-semialdehyde: step 2/3.</text>
</comment>
<dbReference type="RefSeq" id="WP_062392485.1">
    <property type="nucleotide sequence ID" value="NZ_CP011853.1"/>
</dbReference>
<dbReference type="KEGG" id="goq:ACH46_08305"/>
<keyword evidence="6 9" id="KW-0808">Transferase</keyword>
<dbReference type="EMBL" id="CP011853">
    <property type="protein sequence ID" value="ALG84499.1"/>
    <property type="molecule type" value="Genomic_DNA"/>
</dbReference>
<sequence>MNPIENTPETDTGNTVAFRRPRARDGKRIWEIARDSRVLDVNSPYAYVLWSQDFSETSIVAEIDGDVVGFVTGYRRPTAPDTLMVWQVAVDDAQRGKKIARRMLCELFEHCAPAGVVAINTTISPDNEASQRLFAGAARALGLRFTREPFFSADLFLDSHQPEDLYLLTPAAAAE</sequence>
<evidence type="ECO:0000313" key="11">
    <source>
        <dbReference type="EMBL" id="ALG84499.1"/>
    </source>
</evidence>
<reference evidence="12" key="1">
    <citation type="submission" date="2015-06" db="EMBL/GenBank/DDBJ databases">
        <title>Complete genome sequence and metabolic analysis of phthalate degradation pathway in Gordonia sp. QH-11.</title>
        <authorList>
            <person name="Jin D."/>
            <person name="Kong X."/>
            <person name="Bai Z."/>
        </authorList>
    </citation>
    <scope>NUCLEOTIDE SEQUENCE [LARGE SCALE GENOMIC DNA]</scope>
    <source>
        <strain evidence="12">QH-11</strain>
    </source>
</reference>
<dbReference type="PANTHER" id="PTHR43072">
    <property type="entry name" value="N-ACETYLTRANSFERASE"/>
    <property type="match status" value="1"/>
</dbReference>
<dbReference type="Proteomes" id="UP000063789">
    <property type="component" value="Chromosome"/>
</dbReference>
<evidence type="ECO:0000256" key="9">
    <source>
        <dbReference type="RuleBase" id="RU365045"/>
    </source>
</evidence>
<dbReference type="InterPro" id="IPR000182">
    <property type="entry name" value="GNAT_dom"/>
</dbReference>
<evidence type="ECO:0000256" key="4">
    <source>
        <dbReference type="ARBA" id="ARBA00012355"/>
    </source>
</evidence>
<reference evidence="11 12" key="2">
    <citation type="journal article" date="2017" name="Int. J. Syst. Evol. Microbiol.">
        <title>Gordonia phthalatica sp. nov., a di-n-butyl phthalate-degrading bacterium isolated from activated sludge.</title>
        <authorList>
            <person name="Jin D."/>
            <person name="Kong X."/>
            <person name="Jia M."/>
            <person name="Yu X."/>
            <person name="Wang X."/>
            <person name="Zhuang X."/>
            <person name="Deng Y."/>
            <person name="Bai Z."/>
        </authorList>
    </citation>
    <scope>NUCLEOTIDE SEQUENCE [LARGE SCALE GENOMIC DNA]</scope>
    <source>
        <strain evidence="11 12">QH-11</strain>
    </source>
</reference>
<evidence type="ECO:0000256" key="8">
    <source>
        <dbReference type="ARBA" id="ARBA00048924"/>
    </source>
</evidence>
<dbReference type="OrthoDB" id="2436196at2"/>
<dbReference type="InterPro" id="IPR012772">
    <property type="entry name" value="Ectoine_EctA"/>
</dbReference>
<proteinExistence type="inferred from homology"/>